<evidence type="ECO:0000256" key="3">
    <source>
        <dbReference type="ARBA" id="ARBA00004343"/>
    </source>
</evidence>
<evidence type="ECO:0000256" key="1">
    <source>
        <dbReference type="ARBA" id="ARBA00001024"/>
    </source>
</evidence>
<dbReference type="SUPFAM" id="SSF53474">
    <property type="entry name" value="alpha/beta-Hydrolases"/>
    <property type="match status" value="1"/>
</dbReference>
<keyword evidence="7 19" id="KW-0812">Transmembrane</keyword>
<keyword evidence="10" id="KW-0442">Lipid degradation</keyword>
<evidence type="ECO:0000259" key="20">
    <source>
        <dbReference type="Pfam" id="PF01764"/>
    </source>
</evidence>
<keyword evidence="22" id="KW-1185">Reference proteome</keyword>
<comment type="subcellular location">
    <subcellularLocation>
        <location evidence="3">Endosome</location>
        <location evidence="3">Multivesicular body membrane</location>
        <topology evidence="3">Single-pass type II membrane protein</topology>
    </subcellularLocation>
    <subcellularLocation>
        <location evidence="2">Prevacuolar compartment membrane</location>
        <topology evidence="2">Single-pass type II membrane protein</topology>
    </subcellularLocation>
</comment>
<dbReference type="PANTHER" id="PTHR47175">
    <property type="entry name" value="LIPASE ATG15-RELATED"/>
    <property type="match status" value="1"/>
</dbReference>
<feature type="domain" description="Fungal lipase-type" evidence="20">
    <location>
        <begin position="268"/>
        <end position="295"/>
    </location>
</feature>
<dbReference type="PANTHER" id="PTHR47175:SF2">
    <property type="entry name" value="LIPASE ATG15-RELATED"/>
    <property type="match status" value="1"/>
</dbReference>
<dbReference type="CDD" id="cd00519">
    <property type="entry name" value="Lipase_3"/>
    <property type="match status" value="1"/>
</dbReference>
<dbReference type="GO" id="GO:0034496">
    <property type="term" value="P:multivesicular body membrane disassembly"/>
    <property type="evidence" value="ECO:0007669"/>
    <property type="project" value="TreeGrafter"/>
</dbReference>
<comment type="similarity">
    <text evidence="4">Belongs to the AB hydrolase superfamily. Lipase family.</text>
</comment>
<evidence type="ECO:0000256" key="18">
    <source>
        <dbReference type="ARBA" id="ARBA00029828"/>
    </source>
</evidence>
<evidence type="ECO:0000256" key="4">
    <source>
        <dbReference type="ARBA" id="ARBA00010701"/>
    </source>
</evidence>
<sequence length="424" mass="48092">MREKILFIYYFIISHYILISFTQQIPFVSNSNYYQRQGILDFSPPPSTQCQHTQTNTKVFKLKHILHHGTTPSNRHLFRQLNINDIEKDPLHPTAINFNEHVINSINVDGSEGTGEMNVKNLQVKEVPNAKDKTTVLSMAKMSYDAYIELEPLKDHWIDLEDWDTIPFGWEKDGVRGYVFSDSENKTIIVAIKGTSLSYLPYGGGPISKNDKFNDNLMFSCCCAKIDITWKGVCGCYKSGWNCDNTCLHKESNVEGSYFISAKIIYEKVKKDFPDSDIWLTGHSLGGSLASLLALNNSLPAFTYQTPGELLYAKRLGLITHDSHKLPIYHFGHTADPIFMGVCNGRSSICYHWGVAMETKCHTGLSCVYNTKSKLGWKSDIRSHGIVPFIEVIDNWNDITNGKDDVASCINEENCKDCQHWNFV</sequence>
<keyword evidence="11" id="KW-0735">Signal-anchor</keyword>
<dbReference type="GO" id="GO:0032585">
    <property type="term" value="C:multivesicular body membrane"/>
    <property type="evidence" value="ECO:0007669"/>
    <property type="project" value="UniProtKB-SubCell"/>
</dbReference>
<dbReference type="GO" id="GO:0034727">
    <property type="term" value="P:piecemeal microautophagy of the nucleus"/>
    <property type="evidence" value="ECO:0007669"/>
    <property type="project" value="TreeGrafter"/>
</dbReference>
<dbReference type="AlphaFoldDB" id="A0A015INK4"/>
<protein>
    <recommendedName>
        <fullName evidence="6">triacylglycerol lipase</fullName>
        <ecNumber evidence="6">3.1.1.3</ecNumber>
    </recommendedName>
    <alternativeName>
        <fullName evidence="18">Autophagy-related protein 15</fullName>
    </alternativeName>
</protein>
<dbReference type="OMA" id="ECLENSI"/>
<keyword evidence="8" id="KW-0967">Endosome</keyword>
<evidence type="ECO:0000256" key="14">
    <source>
        <dbReference type="ARBA" id="ARBA00023098"/>
    </source>
</evidence>
<keyword evidence="14" id="KW-0443">Lipid metabolism</keyword>
<evidence type="ECO:0000256" key="19">
    <source>
        <dbReference type="SAM" id="Phobius"/>
    </source>
</evidence>
<dbReference type="Pfam" id="PF01764">
    <property type="entry name" value="Lipase_3"/>
    <property type="match status" value="1"/>
</dbReference>
<evidence type="ECO:0000256" key="2">
    <source>
        <dbReference type="ARBA" id="ARBA00004270"/>
    </source>
</evidence>
<keyword evidence="9" id="KW-0378">Hydrolase</keyword>
<organism evidence="21 22">
    <name type="scientific">Rhizophagus irregularis (strain DAOM 197198w)</name>
    <name type="common">Glomus intraradices</name>
    <dbReference type="NCBI Taxonomy" id="1432141"/>
    <lineage>
        <taxon>Eukaryota</taxon>
        <taxon>Fungi</taxon>
        <taxon>Fungi incertae sedis</taxon>
        <taxon>Mucoromycota</taxon>
        <taxon>Glomeromycotina</taxon>
        <taxon>Glomeromycetes</taxon>
        <taxon>Glomerales</taxon>
        <taxon>Glomeraceae</taxon>
        <taxon>Rhizophagus</taxon>
    </lineage>
</organism>
<dbReference type="HOGENOM" id="CLU_028295_1_1_1"/>
<accession>A0A015INK4</accession>
<dbReference type="GO" id="GO:0006660">
    <property type="term" value="P:phosphatidylserine catabolic process"/>
    <property type="evidence" value="ECO:0007669"/>
    <property type="project" value="TreeGrafter"/>
</dbReference>
<proteinExistence type="inferred from homology"/>
<dbReference type="Gene3D" id="3.40.50.1820">
    <property type="entry name" value="alpha/beta hydrolase"/>
    <property type="match status" value="1"/>
</dbReference>
<evidence type="ECO:0000256" key="12">
    <source>
        <dbReference type="ARBA" id="ARBA00022989"/>
    </source>
</evidence>
<evidence type="ECO:0000256" key="9">
    <source>
        <dbReference type="ARBA" id="ARBA00022801"/>
    </source>
</evidence>
<dbReference type="GO" id="GO:0004620">
    <property type="term" value="F:phospholipase activity"/>
    <property type="evidence" value="ECO:0007669"/>
    <property type="project" value="TreeGrafter"/>
</dbReference>
<evidence type="ECO:0000256" key="6">
    <source>
        <dbReference type="ARBA" id="ARBA00013279"/>
    </source>
</evidence>
<name>A0A015INK4_RHIIW</name>
<feature type="transmembrane region" description="Helical" evidence="19">
    <location>
        <begin position="7"/>
        <end position="27"/>
    </location>
</feature>
<reference evidence="21 22" key="1">
    <citation type="submission" date="2014-02" db="EMBL/GenBank/DDBJ databases">
        <title>Single nucleus genome sequencing reveals high similarity among nuclei of an endomycorrhizal fungus.</title>
        <authorList>
            <person name="Lin K."/>
            <person name="Geurts R."/>
            <person name="Zhang Z."/>
            <person name="Limpens E."/>
            <person name="Saunders D.G."/>
            <person name="Mu D."/>
            <person name="Pang E."/>
            <person name="Cao H."/>
            <person name="Cha H."/>
            <person name="Lin T."/>
            <person name="Zhou Q."/>
            <person name="Shang Y."/>
            <person name="Li Y."/>
            <person name="Ivanov S."/>
            <person name="Sharma T."/>
            <person name="Velzen R.V."/>
            <person name="Ruijter N.D."/>
            <person name="Aanen D.K."/>
            <person name="Win J."/>
            <person name="Kamoun S."/>
            <person name="Bisseling T."/>
            <person name="Huang S."/>
        </authorList>
    </citation>
    <scope>NUCLEOTIDE SEQUENCE [LARGE SCALE GENOMIC DNA]</scope>
    <source>
        <strain evidence="22">DAOM197198w</strain>
    </source>
</reference>
<keyword evidence="12 19" id="KW-1133">Transmembrane helix</keyword>
<evidence type="ECO:0000256" key="5">
    <source>
        <dbReference type="ARBA" id="ARBA00011137"/>
    </source>
</evidence>
<dbReference type="EMBL" id="JEMT01026602">
    <property type="protein sequence ID" value="EXX58797.1"/>
    <property type="molecule type" value="Genomic_DNA"/>
</dbReference>
<keyword evidence="15 19" id="KW-0472">Membrane</keyword>
<comment type="catalytic activity">
    <reaction evidence="1">
        <text>a triacylglycerol + H2O = a diacylglycerol + a fatty acid + H(+)</text>
        <dbReference type="Rhea" id="RHEA:12044"/>
        <dbReference type="ChEBI" id="CHEBI:15377"/>
        <dbReference type="ChEBI" id="CHEBI:15378"/>
        <dbReference type="ChEBI" id="CHEBI:17855"/>
        <dbReference type="ChEBI" id="CHEBI:18035"/>
        <dbReference type="ChEBI" id="CHEBI:28868"/>
        <dbReference type="EC" id="3.1.1.3"/>
    </reaction>
</comment>
<evidence type="ECO:0000256" key="8">
    <source>
        <dbReference type="ARBA" id="ARBA00022753"/>
    </source>
</evidence>
<dbReference type="InterPro" id="IPR002921">
    <property type="entry name" value="Fungal_lipase-type"/>
</dbReference>
<evidence type="ECO:0000256" key="17">
    <source>
        <dbReference type="ARBA" id="ARBA00024663"/>
    </source>
</evidence>
<evidence type="ECO:0000256" key="15">
    <source>
        <dbReference type="ARBA" id="ARBA00023136"/>
    </source>
</evidence>
<keyword evidence="16" id="KW-0325">Glycoprotein</keyword>
<comment type="function">
    <text evidence="17">Lipase which is essential for lysis of subvacuolar cytoplasm to vacuole targeted bodies and intravacuolar autophagic bodies. Involved in the lysis of intravacuolar multivesicular body (MVB) vesicles. The intravacuolar membrane disintegration by ATG15 is critical to life span extension.</text>
</comment>
<evidence type="ECO:0000256" key="7">
    <source>
        <dbReference type="ARBA" id="ARBA00022692"/>
    </source>
</evidence>
<evidence type="ECO:0000313" key="21">
    <source>
        <dbReference type="EMBL" id="EXX58797.1"/>
    </source>
</evidence>
<evidence type="ECO:0000256" key="11">
    <source>
        <dbReference type="ARBA" id="ARBA00022968"/>
    </source>
</evidence>
<dbReference type="GO" id="GO:0004806">
    <property type="term" value="F:triacylglycerol lipase activity"/>
    <property type="evidence" value="ECO:0007669"/>
    <property type="project" value="UniProtKB-EC"/>
</dbReference>
<comment type="caution">
    <text evidence="21">The sequence shown here is derived from an EMBL/GenBank/DDBJ whole genome shotgun (WGS) entry which is preliminary data.</text>
</comment>
<dbReference type="InterPro" id="IPR029058">
    <property type="entry name" value="AB_hydrolase_fold"/>
</dbReference>
<dbReference type="OrthoDB" id="58570at2759"/>
<dbReference type="GO" id="GO:0005775">
    <property type="term" value="C:vacuolar lumen"/>
    <property type="evidence" value="ECO:0007669"/>
    <property type="project" value="TreeGrafter"/>
</dbReference>
<gene>
    <name evidence="21" type="ORF">RirG_194670</name>
</gene>
<dbReference type="Proteomes" id="UP000022910">
    <property type="component" value="Unassembled WGS sequence"/>
</dbReference>
<evidence type="ECO:0000256" key="16">
    <source>
        <dbReference type="ARBA" id="ARBA00023180"/>
    </source>
</evidence>
<dbReference type="STRING" id="1432141.A0A015INK4"/>
<evidence type="ECO:0000256" key="10">
    <source>
        <dbReference type="ARBA" id="ARBA00022963"/>
    </source>
</evidence>
<dbReference type="InterPro" id="IPR050805">
    <property type="entry name" value="ATG15_Lipase"/>
</dbReference>
<comment type="subunit">
    <text evidence="5">Binds to both phosphatidylinositol (PI) and phosphatidylinositol 3,5-bisphosphate (PIP2).</text>
</comment>
<evidence type="ECO:0000313" key="22">
    <source>
        <dbReference type="Proteomes" id="UP000022910"/>
    </source>
</evidence>
<dbReference type="GO" id="GO:0046461">
    <property type="term" value="P:neutral lipid catabolic process"/>
    <property type="evidence" value="ECO:0007669"/>
    <property type="project" value="TreeGrafter"/>
</dbReference>
<keyword evidence="13" id="KW-0072">Autophagy</keyword>
<dbReference type="EC" id="3.1.1.3" evidence="6"/>
<evidence type="ECO:0000256" key="13">
    <source>
        <dbReference type="ARBA" id="ARBA00023006"/>
    </source>
</evidence>